<organism evidence="4 5">
    <name type="scientific">Nocardioides endophyticus</name>
    <dbReference type="NCBI Taxonomy" id="1353775"/>
    <lineage>
        <taxon>Bacteria</taxon>
        <taxon>Bacillati</taxon>
        <taxon>Actinomycetota</taxon>
        <taxon>Actinomycetes</taxon>
        <taxon>Propionibacteriales</taxon>
        <taxon>Nocardioidaceae</taxon>
        <taxon>Nocardioides</taxon>
    </lineage>
</organism>
<name>A0ABP8YET2_9ACTN</name>
<dbReference type="SUPFAM" id="SSF53822">
    <property type="entry name" value="Periplasmic binding protein-like I"/>
    <property type="match status" value="1"/>
</dbReference>
<dbReference type="PANTHER" id="PTHR30483">
    <property type="entry name" value="LEUCINE-SPECIFIC-BINDING PROTEIN"/>
    <property type="match status" value="1"/>
</dbReference>
<dbReference type="RefSeq" id="WP_345525406.1">
    <property type="nucleotide sequence ID" value="NZ_BAABKN010000005.1"/>
</dbReference>
<evidence type="ECO:0000259" key="3">
    <source>
        <dbReference type="Pfam" id="PF13458"/>
    </source>
</evidence>
<dbReference type="PROSITE" id="PS51257">
    <property type="entry name" value="PROKAR_LIPOPROTEIN"/>
    <property type="match status" value="1"/>
</dbReference>
<evidence type="ECO:0000256" key="1">
    <source>
        <dbReference type="ARBA" id="ARBA00010062"/>
    </source>
</evidence>
<dbReference type="PANTHER" id="PTHR30483:SF6">
    <property type="entry name" value="PERIPLASMIC BINDING PROTEIN OF ABC TRANSPORTER FOR NATURAL AMINO ACIDS"/>
    <property type="match status" value="1"/>
</dbReference>
<gene>
    <name evidence="4" type="ORF">GCM10023350_09120</name>
</gene>
<dbReference type="Gene3D" id="3.40.50.2300">
    <property type="match status" value="2"/>
</dbReference>
<sequence>MNVRRWIAITAAVGVGLAISGCGSSSGDSTASGGDCAQSVKLGLLATLSGPGAALGELTKNGAELAVSQANEAGDVCIDLVVKDDAGDPTKASQATRELVDQEEVDAVAGPLLTGPTGAALPITTPAKIVSIVTSSAKFAGDPTEFPYTFQVTSQSGTLADAYVAYMKDHGLTKAAALVVNNEFGTDLLSEFKRASEGTDIELVSEETFVSGSVDAAPQVSKMKASGADTFLNMLAVDPDHIAAIKARNSLDWDVPMLGVQSIANASIPQAVGADGMAKVYAVGYRNLASDGTAGVPSSPLAATFKTDYMKATGAKTLDGSFYMAASTYDAVNLLVAAYKETGETDSDAVKDYLASATYDGVAASYEFSSDNHNGITVEDLTFVDAGAGTDGIMPIAG</sequence>
<keyword evidence="2" id="KW-0732">Signal</keyword>
<comment type="caution">
    <text evidence="4">The sequence shown here is derived from an EMBL/GenBank/DDBJ whole genome shotgun (WGS) entry which is preliminary data.</text>
</comment>
<dbReference type="Pfam" id="PF13458">
    <property type="entry name" value="Peripla_BP_6"/>
    <property type="match status" value="1"/>
</dbReference>
<dbReference type="InterPro" id="IPR028081">
    <property type="entry name" value="Leu-bd"/>
</dbReference>
<protein>
    <recommendedName>
        <fullName evidence="3">Leucine-binding protein domain-containing protein</fullName>
    </recommendedName>
</protein>
<reference evidence="5" key="1">
    <citation type="journal article" date="2019" name="Int. J. Syst. Evol. Microbiol.">
        <title>The Global Catalogue of Microorganisms (GCM) 10K type strain sequencing project: providing services to taxonomists for standard genome sequencing and annotation.</title>
        <authorList>
            <consortium name="The Broad Institute Genomics Platform"/>
            <consortium name="The Broad Institute Genome Sequencing Center for Infectious Disease"/>
            <person name="Wu L."/>
            <person name="Ma J."/>
        </authorList>
    </citation>
    <scope>NUCLEOTIDE SEQUENCE [LARGE SCALE GENOMIC DNA]</scope>
    <source>
        <strain evidence="5">JCM 18532</strain>
    </source>
</reference>
<accession>A0ABP8YET2</accession>
<dbReference type="InterPro" id="IPR051010">
    <property type="entry name" value="BCAA_transport"/>
</dbReference>
<dbReference type="EMBL" id="BAABKN010000005">
    <property type="protein sequence ID" value="GAA4728150.1"/>
    <property type="molecule type" value="Genomic_DNA"/>
</dbReference>
<proteinExistence type="inferred from homology"/>
<evidence type="ECO:0000313" key="5">
    <source>
        <dbReference type="Proteomes" id="UP001499882"/>
    </source>
</evidence>
<evidence type="ECO:0000313" key="4">
    <source>
        <dbReference type="EMBL" id="GAA4728150.1"/>
    </source>
</evidence>
<feature type="domain" description="Leucine-binding protein" evidence="3">
    <location>
        <begin position="39"/>
        <end position="384"/>
    </location>
</feature>
<dbReference type="InterPro" id="IPR028082">
    <property type="entry name" value="Peripla_BP_I"/>
</dbReference>
<dbReference type="Proteomes" id="UP001499882">
    <property type="component" value="Unassembled WGS sequence"/>
</dbReference>
<keyword evidence="5" id="KW-1185">Reference proteome</keyword>
<comment type="similarity">
    <text evidence="1">Belongs to the leucine-binding protein family.</text>
</comment>
<evidence type="ECO:0000256" key="2">
    <source>
        <dbReference type="ARBA" id="ARBA00022729"/>
    </source>
</evidence>